<accession>A0A8H3GTW8</accession>
<evidence type="ECO:0000313" key="1">
    <source>
        <dbReference type="EMBL" id="CAE6466018.1"/>
    </source>
</evidence>
<comment type="caution">
    <text evidence="1">The sequence shown here is derived from an EMBL/GenBank/DDBJ whole genome shotgun (WGS) entry which is preliminary data.</text>
</comment>
<evidence type="ECO:0000313" key="2">
    <source>
        <dbReference type="Proteomes" id="UP000663846"/>
    </source>
</evidence>
<gene>
    <name evidence="1" type="ORF">RDB_LOCUS166986</name>
</gene>
<dbReference type="EMBL" id="CAJMWS010000844">
    <property type="protein sequence ID" value="CAE6466018.1"/>
    <property type="molecule type" value="Genomic_DNA"/>
</dbReference>
<sequence>MDSYLETSVVPTYMLPQYGSIVSYWNDQLEGRPRLSRMVLGYFTAPGESLTVVACVTMAIDILLASSVDTERAFRDGRLMTNHLQHQMSSRTSQSQMAIGPWFSIPLISNLHHIASVIEENM</sequence>
<protein>
    <recommendedName>
        <fullName evidence="3">HAT C-terminal dimerisation domain-containing protein</fullName>
    </recommendedName>
</protein>
<reference evidence="1" key="1">
    <citation type="submission" date="2021-01" db="EMBL/GenBank/DDBJ databases">
        <authorList>
            <person name="Kaushik A."/>
        </authorList>
    </citation>
    <scope>NUCLEOTIDE SEQUENCE</scope>
    <source>
        <strain evidence="1">AG1-1C</strain>
    </source>
</reference>
<name>A0A8H3GTW8_9AGAM</name>
<proteinExistence type="predicted"/>
<evidence type="ECO:0008006" key="3">
    <source>
        <dbReference type="Google" id="ProtNLM"/>
    </source>
</evidence>
<organism evidence="1 2">
    <name type="scientific">Rhizoctonia solani</name>
    <dbReference type="NCBI Taxonomy" id="456999"/>
    <lineage>
        <taxon>Eukaryota</taxon>
        <taxon>Fungi</taxon>
        <taxon>Dikarya</taxon>
        <taxon>Basidiomycota</taxon>
        <taxon>Agaricomycotina</taxon>
        <taxon>Agaricomycetes</taxon>
        <taxon>Cantharellales</taxon>
        <taxon>Ceratobasidiaceae</taxon>
        <taxon>Rhizoctonia</taxon>
    </lineage>
</organism>
<dbReference type="AlphaFoldDB" id="A0A8H3GTW8"/>
<dbReference type="Proteomes" id="UP000663846">
    <property type="component" value="Unassembled WGS sequence"/>
</dbReference>